<sequence>MILRVNIAGDEYRPTRPDDIVGLISEAFRSITPQEVSPGVHSAATQAWFTVSEPDARSPSAYLRVTADERSGYGALSWWSSVQTGGMYDFFWLSDNPDPACSGPELIADPGSGECYEPASALPLAQVRAAIEEYCASDTGERPTCIGWVTGEFDGARHDGPRFNQWLDAFPRESRRSPS</sequence>
<dbReference type="InterPro" id="IPR025680">
    <property type="entry name" value="DddI"/>
</dbReference>
<dbReference type="EMBL" id="BNBO01000001">
    <property type="protein sequence ID" value="GHH59027.1"/>
    <property type="molecule type" value="Genomic_DNA"/>
</dbReference>
<dbReference type="Proteomes" id="UP000617734">
    <property type="component" value="Unassembled WGS sequence"/>
</dbReference>
<dbReference type="Pfam" id="PF14430">
    <property type="entry name" value="Imm1"/>
    <property type="match status" value="1"/>
</dbReference>
<accession>A0A919KJE7</accession>
<name>A0A919KJE7_9ACTN</name>
<gene>
    <name evidence="1" type="ORF">GCM10018781_01390</name>
</gene>
<comment type="caution">
    <text evidence="1">The sequence shown here is derived from an EMBL/GenBank/DDBJ whole genome shotgun (WGS) entry which is preliminary data.</text>
</comment>
<keyword evidence="2" id="KW-1185">Reference proteome</keyword>
<organism evidence="1 2">
    <name type="scientific">Kitasatospora indigofera</name>
    <dbReference type="NCBI Taxonomy" id="67307"/>
    <lineage>
        <taxon>Bacteria</taxon>
        <taxon>Bacillati</taxon>
        <taxon>Actinomycetota</taxon>
        <taxon>Actinomycetes</taxon>
        <taxon>Kitasatosporales</taxon>
        <taxon>Streptomycetaceae</taxon>
        <taxon>Kitasatospora</taxon>
    </lineage>
</organism>
<proteinExistence type="predicted"/>
<reference evidence="1" key="1">
    <citation type="journal article" date="2014" name="Int. J. Syst. Evol. Microbiol.">
        <title>Complete genome sequence of Corynebacterium casei LMG S-19264T (=DSM 44701T), isolated from a smear-ripened cheese.</title>
        <authorList>
            <consortium name="US DOE Joint Genome Institute (JGI-PGF)"/>
            <person name="Walter F."/>
            <person name="Albersmeier A."/>
            <person name="Kalinowski J."/>
            <person name="Ruckert C."/>
        </authorList>
    </citation>
    <scope>NUCLEOTIDE SEQUENCE</scope>
    <source>
        <strain evidence="1">JCM 4646</strain>
    </source>
</reference>
<evidence type="ECO:0000313" key="1">
    <source>
        <dbReference type="EMBL" id="GHH59027.1"/>
    </source>
</evidence>
<evidence type="ECO:0000313" key="2">
    <source>
        <dbReference type="Proteomes" id="UP000617734"/>
    </source>
</evidence>
<dbReference type="AlphaFoldDB" id="A0A919KJE7"/>
<protein>
    <submittedName>
        <fullName evidence="1">Uncharacterized protein</fullName>
    </submittedName>
</protein>
<reference evidence="1" key="2">
    <citation type="submission" date="2020-09" db="EMBL/GenBank/DDBJ databases">
        <authorList>
            <person name="Sun Q."/>
            <person name="Ohkuma M."/>
        </authorList>
    </citation>
    <scope>NUCLEOTIDE SEQUENCE</scope>
    <source>
        <strain evidence="1">JCM 4646</strain>
    </source>
</reference>